<feature type="region of interest" description="Disordered" evidence="3">
    <location>
        <begin position="511"/>
        <end position="530"/>
    </location>
</feature>
<dbReference type="RefSeq" id="XP_022462864.1">
    <property type="nucleotide sequence ID" value="XM_022611457.1"/>
</dbReference>
<feature type="region of interest" description="Disordered" evidence="3">
    <location>
        <begin position="719"/>
        <end position="800"/>
    </location>
</feature>
<accession>J7RGE9</accession>
<dbReference type="AlphaFoldDB" id="J7RGE9"/>
<dbReference type="OrthoDB" id="295029at2759"/>
<dbReference type="GO" id="GO:1903766">
    <property type="term" value="P:positive regulation of potassium ion export across plasma membrane"/>
    <property type="evidence" value="ECO:0007669"/>
    <property type="project" value="EnsemblFungi"/>
</dbReference>
<protein>
    <submittedName>
        <fullName evidence="4">Uncharacterized protein</fullName>
    </submittedName>
</protein>
<feature type="compositionally biased region" description="Acidic residues" evidence="3">
    <location>
        <begin position="1019"/>
        <end position="1028"/>
    </location>
</feature>
<feature type="compositionally biased region" description="Acidic residues" evidence="3">
    <location>
        <begin position="56"/>
        <end position="68"/>
    </location>
</feature>
<feature type="compositionally biased region" description="Acidic residues" evidence="3">
    <location>
        <begin position="755"/>
        <end position="769"/>
    </location>
</feature>
<dbReference type="eggNOG" id="KOG2073">
    <property type="taxonomic scope" value="Eukaryota"/>
</dbReference>
<feature type="region of interest" description="Disordered" evidence="3">
    <location>
        <begin position="960"/>
        <end position="979"/>
    </location>
</feature>
<name>J7RGE9_HUIN7</name>
<dbReference type="GeneID" id="34524268"/>
<feature type="region of interest" description="Disordered" evidence="3">
    <location>
        <begin position="148"/>
        <end position="198"/>
    </location>
</feature>
<comment type="similarity">
    <text evidence="1">Belongs to the SAPS family.</text>
</comment>
<evidence type="ECO:0000256" key="2">
    <source>
        <dbReference type="ARBA" id="ARBA00023306"/>
    </source>
</evidence>
<organism evidence="4 5">
    <name type="scientific">Huiozyma naganishii (strain ATCC MYA-139 / BCRC 22969 / CBS 8797 / KCTC 17520 / NBRC 10181 / NCYC 3082 / Yp74L-3)</name>
    <name type="common">Yeast</name>
    <name type="synonym">Kazachstania naganishii</name>
    <dbReference type="NCBI Taxonomy" id="1071383"/>
    <lineage>
        <taxon>Eukaryota</taxon>
        <taxon>Fungi</taxon>
        <taxon>Dikarya</taxon>
        <taxon>Ascomycota</taxon>
        <taxon>Saccharomycotina</taxon>
        <taxon>Saccharomycetes</taxon>
        <taxon>Saccharomycetales</taxon>
        <taxon>Saccharomycetaceae</taxon>
        <taxon>Huiozyma</taxon>
    </lineage>
</organism>
<dbReference type="Pfam" id="PF04499">
    <property type="entry name" value="SAPS"/>
    <property type="match status" value="1"/>
</dbReference>
<evidence type="ECO:0000256" key="1">
    <source>
        <dbReference type="ARBA" id="ARBA00006180"/>
    </source>
</evidence>
<dbReference type="SUPFAM" id="SSF48371">
    <property type="entry name" value="ARM repeat"/>
    <property type="match status" value="1"/>
</dbReference>
<proteinExistence type="inferred from homology"/>
<feature type="region of interest" description="Disordered" evidence="3">
    <location>
        <begin position="53"/>
        <end position="79"/>
    </location>
</feature>
<dbReference type="GO" id="GO:0005829">
    <property type="term" value="C:cytosol"/>
    <property type="evidence" value="ECO:0007669"/>
    <property type="project" value="TreeGrafter"/>
</dbReference>
<dbReference type="GO" id="GO:0000082">
    <property type="term" value="P:G1/S transition of mitotic cell cycle"/>
    <property type="evidence" value="ECO:0007669"/>
    <property type="project" value="EnsemblFungi"/>
</dbReference>
<dbReference type="OMA" id="PIYLGHM"/>
<keyword evidence="2" id="KW-0131">Cell cycle</keyword>
<evidence type="ECO:0000256" key="3">
    <source>
        <dbReference type="SAM" id="MobiDB-lite"/>
    </source>
</evidence>
<feature type="region of interest" description="Disordered" evidence="3">
    <location>
        <begin position="538"/>
        <end position="566"/>
    </location>
</feature>
<dbReference type="PANTHER" id="PTHR12634">
    <property type="entry name" value="SIT4 YEAST -ASSOCIATING PROTEIN-RELATED"/>
    <property type="match status" value="1"/>
</dbReference>
<evidence type="ECO:0000313" key="4">
    <source>
        <dbReference type="EMBL" id="CCK68618.1"/>
    </source>
</evidence>
<keyword evidence="5" id="KW-1185">Reference proteome</keyword>
<sequence>MSNSFWKFGQDSALESPLMNILNRAFIRISDGDSSRYFHHERAREDAKLHRKCDIDTGDDESADEGVEENSAKLPDTEAGYKEYEPNLELLDELLDDEELYTELMCSNFKLLIYLKYPAVLSKLVNYVLVDIEPLTISGETTVIVNTDEGDDSPVGVSKAADQLPGGKEANENGTGAKDASKEIGDEDQEGSSTMVFETEEEADSRRAHIAAEILSADVWPISAAIMESRELLEKLWTITDVGEPLPIESSTYFMKINERLLDMDMPGMVDFILTQNGVVDKFLAHIDDPPLIDFFLKVISTDKPDVQNGVIKKLKEEQLIPKLVDRLGPNYDSSIQSAAADFLKALLAVSGNCSDEITSSIGPNELTRQLSSPEVMENLIEIMLKGSTSLSNGVGIIIELIRKNNSDYDVVQVIHTTVKTHPPSDRDPIYLGHMLKLFAKHMSKFNDILVNRTPPILETSFGRIEPLGFERFKICELVAELLHCSNMGLLNESKGDSLIHERDVLRQKLLESDEIPNETEKENEELSSEINSLHMEDSISSEQTGDDDKSDVSNETIPDDEMTEVELHKNPTIGDLLKFALLDTQIIATILEMFLLFSWNNFLHNVVFDIVQQIFNGPLKTGYNRFLLKDLLSTSSITDMIINGDEESEKHQLETHIRLGYMGHLTLIAEEVVKFSAYLDEMNVSFSTPVIHDRLHEARWVKYTEGVLTERREEYDTVLGDTIDNEDDGPGRRNGIPTNDEDIAYQTRNIIFSNEEDDEEEKSDEQEGTEEKVPNTDVKIVEEDENRHSSDEEEYSTSAEYQRHDVDYYNPNSPATFSLGLTGSYFDGCDDDDDDYAEYSDKFSNEFTPAQDLVPIANKNKSDINVNPFTEYMSNQLGRVASHGENIHDQNPLLSNTYDSVDSDEDSDDRATDSDGEVDLTAAEHAAWHAEVSSLHPLEKKSSFSLQEEDVFQHQFEWGDNEEEEEDQYADPNDDGQSYAKKTVFQSTLSFPHSGGRISPNHYFPVEWDSLSNGDATTQEDDQEQLW</sequence>
<dbReference type="InterPro" id="IPR007587">
    <property type="entry name" value="SAPS"/>
</dbReference>
<dbReference type="EMBL" id="HE978315">
    <property type="protein sequence ID" value="CCK68618.1"/>
    <property type="molecule type" value="Genomic_DNA"/>
</dbReference>
<reference evidence="4 5" key="1">
    <citation type="journal article" date="2011" name="Proc. Natl. Acad. Sci. U.S.A.">
        <title>Evolutionary erosion of yeast sex chromosomes by mating-type switching accidents.</title>
        <authorList>
            <person name="Gordon J.L."/>
            <person name="Armisen D."/>
            <person name="Proux-Wera E."/>
            <person name="Oheigeartaigh S.S."/>
            <person name="Byrne K.P."/>
            <person name="Wolfe K.H."/>
        </authorList>
    </citation>
    <scope>NUCLEOTIDE SEQUENCE [LARGE SCALE GENOMIC DNA]</scope>
    <source>
        <strain evidence="5">ATCC MYA-139 / BCRC 22969 / CBS 8797 / CCRC 22969 / KCTC 17520 / NBRC 10181 / NCYC 3082</strain>
    </source>
</reference>
<dbReference type="InterPro" id="IPR016024">
    <property type="entry name" value="ARM-type_fold"/>
</dbReference>
<dbReference type="PANTHER" id="PTHR12634:SF8">
    <property type="entry name" value="FIERY MOUNTAIN, ISOFORM D"/>
    <property type="match status" value="1"/>
</dbReference>
<evidence type="ECO:0000313" key="5">
    <source>
        <dbReference type="Proteomes" id="UP000006310"/>
    </source>
</evidence>
<gene>
    <name evidence="4" type="primary">KNAG0B01750</name>
    <name evidence="4" type="ordered locus">KNAG_0B01750</name>
</gene>
<dbReference type="GO" id="GO:0019888">
    <property type="term" value="F:protein phosphatase regulator activity"/>
    <property type="evidence" value="ECO:0007669"/>
    <property type="project" value="TreeGrafter"/>
</dbReference>
<feature type="region of interest" description="Disordered" evidence="3">
    <location>
        <begin position="992"/>
        <end position="1028"/>
    </location>
</feature>
<feature type="compositionally biased region" description="Acidic residues" evidence="3">
    <location>
        <begin position="960"/>
        <end position="975"/>
    </location>
</feature>
<dbReference type="GO" id="GO:0019903">
    <property type="term" value="F:protein phosphatase binding"/>
    <property type="evidence" value="ECO:0007669"/>
    <property type="project" value="InterPro"/>
</dbReference>
<dbReference type="Proteomes" id="UP000006310">
    <property type="component" value="Chromosome 2"/>
</dbReference>
<dbReference type="HOGENOM" id="CLU_003676_2_0_1"/>
<reference evidence="5" key="2">
    <citation type="submission" date="2012-08" db="EMBL/GenBank/DDBJ databases">
        <title>Genome sequence of Kazachstania naganishii.</title>
        <authorList>
            <person name="Gordon J.L."/>
            <person name="Armisen D."/>
            <person name="Proux-Wera E."/>
            <person name="OhEigeartaigh S.S."/>
            <person name="Byrne K.P."/>
            <person name="Wolfe K.H."/>
        </authorList>
    </citation>
    <scope>NUCLEOTIDE SEQUENCE [LARGE SCALE GENOMIC DNA]</scope>
    <source>
        <strain evidence="5">ATCC MYA-139 / BCRC 22969 / CBS 8797 / CCRC 22969 / KCTC 17520 / NBRC 10181 / NCYC 3082</strain>
    </source>
</reference>
<dbReference type="STRING" id="1071383.J7RGE9"/>
<dbReference type="GO" id="GO:0002098">
    <property type="term" value="P:tRNA wobble uridine modification"/>
    <property type="evidence" value="ECO:0007669"/>
    <property type="project" value="EnsemblFungi"/>
</dbReference>
<dbReference type="GO" id="GO:0005634">
    <property type="term" value="C:nucleus"/>
    <property type="evidence" value="ECO:0007669"/>
    <property type="project" value="TreeGrafter"/>
</dbReference>
<feature type="compositionally biased region" description="Acidic residues" evidence="3">
    <location>
        <begin position="902"/>
        <end position="917"/>
    </location>
</feature>
<feature type="region of interest" description="Disordered" evidence="3">
    <location>
        <begin position="886"/>
        <end position="917"/>
    </location>
</feature>
<feature type="compositionally biased region" description="Basic and acidic residues" evidence="3">
    <location>
        <begin position="770"/>
        <end position="791"/>
    </location>
</feature>
<feature type="compositionally biased region" description="Acidic residues" evidence="3">
    <location>
        <begin position="513"/>
        <end position="528"/>
    </location>
</feature>
<dbReference type="KEGG" id="kng:KNAG_0B01750"/>